<dbReference type="OrthoDB" id="2667321at2"/>
<protein>
    <submittedName>
        <fullName evidence="3">Uncharacterized protein</fullName>
    </submittedName>
</protein>
<feature type="coiled-coil region" evidence="1">
    <location>
        <begin position="87"/>
        <end position="118"/>
    </location>
</feature>
<reference evidence="3 4" key="1">
    <citation type="submission" date="2015-12" db="EMBL/GenBank/DDBJ databases">
        <title>Genome sequence of Aneurinibacillus soli.</title>
        <authorList>
            <person name="Lee J.S."/>
            <person name="Lee K.C."/>
            <person name="Kim K.K."/>
            <person name="Lee B.W."/>
        </authorList>
    </citation>
    <scope>NUCLEOTIDE SEQUENCE [LARGE SCALE GENOMIC DNA]</scope>
    <source>
        <strain evidence="3 4">CB4</strain>
    </source>
</reference>
<keyword evidence="1" id="KW-0175">Coiled coil</keyword>
<evidence type="ECO:0000313" key="3">
    <source>
        <dbReference type="EMBL" id="BAU29713.1"/>
    </source>
</evidence>
<dbReference type="EMBL" id="AP017312">
    <property type="protein sequence ID" value="BAU29713.1"/>
    <property type="molecule type" value="Genomic_DNA"/>
</dbReference>
<dbReference type="RefSeq" id="WP_096467368.1">
    <property type="nucleotide sequence ID" value="NZ_AP017312.1"/>
</dbReference>
<name>A0A0U5B135_9BACL</name>
<dbReference type="KEGG" id="asoc:CB4_03950"/>
<dbReference type="AlphaFoldDB" id="A0A0U5B135"/>
<gene>
    <name evidence="3" type="ORF">CB4_03950</name>
</gene>
<dbReference type="Proteomes" id="UP000217696">
    <property type="component" value="Chromosome"/>
</dbReference>
<evidence type="ECO:0000256" key="1">
    <source>
        <dbReference type="SAM" id="Coils"/>
    </source>
</evidence>
<evidence type="ECO:0000313" key="4">
    <source>
        <dbReference type="Proteomes" id="UP000217696"/>
    </source>
</evidence>
<keyword evidence="4" id="KW-1185">Reference proteome</keyword>
<organism evidence="3 4">
    <name type="scientific">Aneurinibacillus soli</name>
    <dbReference type="NCBI Taxonomy" id="1500254"/>
    <lineage>
        <taxon>Bacteria</taxon>
        <taxon>Bacillati</taxon>
        <taxon>Bacillota</taxon>
        <taxon>Bacilli</taxon>
        <taxon>Bacillales</taxon>
        <taxon>Paenibacillaceae</taxon>
        <taxon>Aneurinibacillus group</taxon>
        <taxon>Aneurinibacillus</taxon>
    </lineage>
</organism>
<feature type="region of interest" description="Disordered" evidence="2">
    <location>
        <begin position="236"/>
        <end position="263"/>
    </location>
</feature>
<sequence>MDDRLRLRRSLFGLSPKKVSAYILKLKHLQEQQLLELQSKVEAQVAEQECLQAEWEELSHKKPTISSYQLFQDLVLKRTQDAIQALQRHTQQELFDLQQQMEQKRAKHEQMIHRIEKQADYYGQVLESQLQEFGSTIQKFHSSSLNLLESDDPSLSDLAASQHEDRPSLFEVSEEEKVTITQLKTVSTSEQQEGPSEFWGSIQPYETIDLVEPELSSAPANVSNLSSDLETFDFFEPKNPQSELKPQDKRTESNEDSKESAALSSEIMSIRNRYIVGKLAGKDLFAQDGRLIIAEKEAITLEIIRLAEQEGKLPDLIVNMRIPSVTEDK</sequence>
<proteinExistence type="predicted"/>
<evidence type="ECO:0000256" key="2">
    <source>
        <dbReference type="SAM" id="MobiDB-lite"/>
    </source>
</evidence>
<accession>A0A0U5B135</accession>
<feature type="compositionally biased region" description="Basic and acidic residues" evidence="2">
    <location>
        <begin position="245"/>
        <end position="259"/>
    </location>
</feature>